<dbReference type="InterPro" id="IPR051531">
    <property type="entry name" value="N-acetyltransferase"/>
</dbReference>
<name>A0ABZ2HHL8_9RHOB</name>
<evidence type="ECO:0000259" key="2">
    <source>
        <dbReference type="PROSITE" id="PS51186"/>
    </source>
</evidence>
<sequence>MTLSLAIPTLETPRLLLRGPKPADFDPLAAFLLDKDRSWGFGTEKDRPKAWRWFALSIGHWALKGYGYFTMEWKETGEPCGITGIWDPEGWPEPEIGWVVYAGFEGRGIAFEGAERARRWAYEDLGFTTLTSNIVPGNERSVALAERLGATFERAYDNVEMGAEHLYRHPSPAELGLETDADGSPEAYA</sequence>
<dbReference type="PANTHER" id="PTHR43792:SF1">
    <property type="entry name" value="N-ACETYLTRANSFERASE DOMAIN-CONTAINING PROTEIN"/>
    <property type="match status" value="1"/>
</dbReference>
<dbReference type="Pfam" id="PF13302">
    <property type="entry name" value="Acetyltransf_3"/>
    <property type="match status" value="1"/>
</dbReference>
<feature type="domain" description="N-acetyltransferase" evidence="2">
    <location>
        <begin position="15"/>
        <end position="172"/>
    </location>
</feature>
<dbReference type="Gene3D" id="3.40.630.30">
    <property type="match status" value="1"/>
</dbReference>
<dbReference type="PANTHER" id="PTHR43792">
    <property type="entry name" value="GNAT FAMILY, PUTATIVE (AFU_ORTHOLOGUE AFUA_3G00765)-RELATED-RELATED"/>
    <property type="match status" value="1"/>
</dbReference>
<dbReference type="RefSeq" id="WP_338550074.1">
    <property type="nucleotide sequence ID" value="NZ_CP146069.1"/>
</dbReference>
<dbReference type="SUPFAM" id="SSF55729">
    <property type="entry name" value="Acyl-CoA N-acyltransferases (Nat)"/>
    <property type="match status" value="1"/>
</dbReference>
<evidence type="ECO:0000256" key="1">
    <source>
        <dbReference type="SAM" id="MobiDB-lite"/>
    </source>
</evidence>
<evidence type="ECO:0000313" key="3">
    <source>
        <dbReference type="EMBL" id="WWR47245.1"/>
    </source>
</evidence>
<organism evidence="3 4">
    <name type="scientific">Roseovarius phycicola</name>
    <dbReference type="NCBI Taxonomy" id="3080976"/>
    <lineage>
        <taxon>Bacteria</taxon>
        <taxon>Pseudomonadati</taxon>
        <taxon>Pseudomonadota</taxon>
        <taxon>Alphaproteobacteria</taxon>
        <taxon>Rhodobacterales</taxon>
        <taxon>Roseobacteraceae</taxon>
        <taxon>Roseovarius</taxon>
    </lineage>
</organism>
<dbReference type="InterPro" id="IPR000182">
    <property type="entry name" value="GNAT_dom"/>
</dbReference>
<proteinExistence type="predicted"/>
<protein>
    <submittedName>
        <fullName evidence="3">GNAT family N-acetyltransferase</fullName>
    </submittedName>
</protein>
<dbReference type="EMBL" id="CP146069">
    <property type="protein sequence ID" value="WWR47245.1"/>
    <property type="molecule type" value="Genomic_DNA"/>
</dbReference>
<reference evidence="3 4" key="1">
    <citation type="submission" date="2023-10" db="EMBL/GenBank/DDBJ databases">
        <title>Roseovarius strain S88 nov., isolated from a marine algae.</title>
        <authorList>
            <person name="Lee M.W."/>
            <person name="Lee J.K."/>
            <person name="Kim J.M."/>
            <person name="Choi D.G."/>
            <person name="Baek J.H."/>
            <person name="Bayburt H."/>
            <person name="Jung J.J."/>
            <person name="Han D.M."/>
            <person name="Jeon C.O."/>
        </authorList>
    </citation>
    <scope>NUCLEOTIDE SEQUENCE [LARGE SCALE GENOMIC DNA]</scope>
    <source>
        <strain evidence="3 4">S88</strain>
    </source>
</reference>
<feature type="region of interest" description="Disordered" evidence="1">
    <location>
        <begin position="170"/>
        <end position="189"/>
    </location>
</feature>
<keyword evidence="4" id="KW-1185">Reference proteome</keyword>
<accession>A0ABZ2HHL8</accession>
<gene>
    <name evidence="3" type="ORF">RZ517_03395</name>
</gene>
<dbReference type="PROSITE" id="PS51186">
    <property type="entry name" value="GNAT"/>
    <property type="match status" value="1"/>
</dbReference>
<dbReference type="InterPro" id="IPR016181">
    <property type="entry name" value="Acyl_CoA_acyltransferase"/>
</dbReference>
<evidence type="ECO:0000313" key="4">
    <source>
        <dbReference type="Proteomes" id="UP001364156"/>
    </source>
</evidence>
<dbReference type="Proteomes" id="UP001364156">
    <property type="component" value="Chromosome"/>
</dbReference>